<dbReference type="SUPFAM" id="SSF56935">
    <property type="entry name" value="Porins"/>
    <property type="match status" value="1"/>
</dbReference>
<evidence type="ECO:0000313" key="13">
    <source>
        <dbReference type="EMBL" id="MDI1230660.1"/>
    </source>
</evidence>
<protein>
    <submittedName>
        <fullName evidence="13">TonB-dependent receptor</fullName>
    </submittedName>
</protein>
<dbReference type="GO" id="GO:0009279">
    <property type="term" value="C:cell outer membrane"/>
    <property type="evidence" value="ECO:0007669"/>
    <property type="project" value="UniProtKB-SubCell"/>
</dbReference>
<keyword evidence="4 8" id="KW-0812">Transmembrane</keyword>
<evidence type="ECO:0000259" key="11">
    <source>
        <dbReference type="Pfam" id="PF00593"/>
    </source>
</evidence>
<keyword evidence="10" id="KW-0732">Signal</keyword>
<name>A0AA43Q2X5_9GAMM</name>
<sequence>MSQPSKTHPDSGAHNANKLMAPFRLCLMTAAIFAALDAQAADAYAVDDKPPAVQLPSLEIIGEDPSRLEQIPGSGFVIDKTTLDRQGPLSTKDALRTVPGIHIVDEDVLGRRFNLGIRGLDPRRSARTQLLEDGAPIQLAPYGDPSNHYIPSMKRVDHIEVLKGSGQIMYGPQTVGGAVNFVSAAIPEEFGGSISAAGGNNGYYDTHLRLGGTVDNVGLSLDYIRQEAGGNRSGQHQEVDDLALKSLIKFNDRHRLMLKGTLTHEDAQMGEAGMTSEMFRQGRRTNLLRNDTFEVRRYSGQALYEFDVSDTLHFSTNIYGNHMFRESIRQANDSSGMNNCGDRRQEITADAVATCGNEQRPRTYNVFGIEPKLVFTHHLFGVESEATTGIRGHFEWADRERYVGNASPTDTTQGIGSNNHGRNRYQNNSLDTQALSYFAQNRFFLGDFTLTPGVRVEHYEQDNINHKDNRKEQYSRTEALPGIGATYNGIDNTTLFAGVHRGFAPARIDDVMDPRSGVLRQVNPEMSLNYEAGVRSTPIPGVSAELTYFRIDFEDQIVNVPVPNNDDYYDNVGETVHQGVETGFRLDSDKLFGTEYNYYLTTSYTYLDAYFDSTVANRETGGGDPVVLKGNRLPYAPEHLINANIGVETPWGLDIRFGVQSVSQQFVDKENTLVEDASGQEGVMPGYTVFNVSANYKVNKDVNVFMNGYNLSNKTYIASRINGIQPGQGFQMIGGVKWSF</sequence>
<keyword evidence="7 8" id="KW-0998">Cell outer membrane</keyword>
<dbReference type="Gene3D" id="2.40.170.20">
    <property type="entry name" value="TonB-dependent receptor, beta-barrel domain"/>
    <property type="match status" value="1"/>
</dbReference>
<dbReference type="CDD" id="cd01347">
    <property type="entry name" value="ligand_gated_channel"/>
    <property type="match status" value="1"/>
</dbReference>
<keyword evidence="3 8" id="KW-1134">Transmembrane beta strand</keyword>
<evidence type="ECO:0000256" key="5">
    <source>
        <dbReference type="ARBA" id="ARBA00023077"/>
    </source>
</evidence>
<evidence type="ECO:0000256" key="8">
    <source>
        <dbReference type="PROSITE-ProRule" id="PRU01360"/>
    </source>
</evidence>
<accession>A0AA43Q2X5</accession>
<evidence type="ECO:0000313" key="14">
    <source>
        <dbReference type="Proteomes" id="UP001160519"/>
    </source>
</evidence>
<keyword evidence="5 9" id="KW-0798">TonB box</keyword>
<dbReference type="GO" id="GO:0033214">
    <property type="term" value="P:siderophore-iron import into cell"/>
    <property type="evidence" value="ECO:0007669"/>
    <property type="project" value="TreeGrafter"/>
</dbReference>
<dbReference type="AlphaFoldDB" id="A0AA43Q2X5"/>
<reference evidence="13" key="1">
    <citation type="submission" date="2023-01" db="EMBL/GenBank/DDBJ databases">
        <title>Biogeochemical cycle of methane in antarctic sediments.</title>
        <authorList>
            <person name="Roldan D.M."/>
            <person name="Menes R.J."/>
        </authorList>
    </citation>
    <scope>NUCLEOTIDE SEQUENCE [LARGE SCALE GENOMIC DNA]</scope>
    <source>
        <strain evidence="13">K-2018 MAG008</strain>
    </source>
</reference>
<evidence type="ECO:0000256" key="2">
    <source>
        <dbReference type="ARBA" id="ARBA00022448"/>
    </source>
</evidence>
<dbReference type="InterPro" id="IPR036942">
    <property type="entry name" value="Beta-barrel_TonB_sf"/>
</dbReference>
<dbReference type="PANTHER" id="PTHR30442">
    <property type="entry name" value="IRON III DICITRATE TRANSPORT PROTEIN FECA"/>
    <property type="match status" value="1"/>
</dbReference>
<keyword evidence="14" id="KW-1185">Reference proteome</keyword>
<keyword evidence="13" id="KW-0675">Receptor</keyword>
<proteinExistence type="inferred from homology"/>
<dbReference type="Pfam" id="PF07715">
    <property type="entry name" value="Plug"/>
    <property type="match status" value="1"/>
</dbReference>
<evidence type="ECO:0000256" key="1">
    <source>
        <dbReference type="ARBA" id="ARBA00004571"/>
    </source>
</evidence>
<feature type="domain" description="TonB-dependent receptor plug" evidence="12">
    <location>
        <begin position="69"/>
        <end position="178"/>
    </location>
</feature>
<feature type="domain" description="TonB-dependent receptor-like beta-barrel" evidence="11">
    <location>
        <begin position="284"/>
        <end position="711"/>
    </location>
</feature>
<evidence type="ECO:0000256" key="3">
    <source>
        <dbReference type="ARBA" id="ARBA00022452"/>
    </source>
</evidence>
<comment type="subcellular location">
    <subcellularLocation>
        <location evidence="1 8">Cell outer membrane</location>
        <topology evidence="1 8">Multi-pass membrane protein</topology>
    </subcellularLocation>
</comment>
<dbReference type="EMBL" id="JAQSDF010000012">
    <property type="protein sequence ID" value="MDI1230660.1"/>
    <property type="molecule type" value="Genomic_DNA"/>
</dbReference>
<gene>
    <name evidence="13" type="ORF">PSU93_05880</name>
</gene>
<dbReference type="PROSITE" id="PS52016">
    <property type="entry name" value="TONB_DEPENDENT_REC_3"/>
    <property type="match status" value="1"/>
</dbReference>
<keyword evidence="2 8" id="KW-0813">Transport</keyword>
<keyword evidence="6 8" id="KW-0472">Membrane</keyword>
<evidence type="ECO:0000256" key="10">
    <source>
        <dbReference type="SAM" id="SignalP"/>
    </source>
</evidence>
<evidence type="ECO:0000256" key="4">
    <source>
        <dbReference type="ARBA" id="ARBA00022692"/>
    </source>
</evidence>
<dbReference type="Pfam" id="PF00593">
    <property type="entry name" value="TonB_dep_Rec_b-barrel"/>
    <property type="match status" value="1"/>
</dbReference>
<dbReference type="Gene3D" id="2.170.130.10">
    <property type="entry name" value="TonB-dependent receptor, plug domain"/>
    <property type="match status" value="1"/>
</dbReference>
<comment type="caution">
    <text evidence="13">The sequence shown here is derived from an EMBL/GenBank/DDBJ whole genome shotgun (WGS) entry which is preliminary data.</text>
</comment>
<dbReference type="InterPro" id="IPR039426">
    <property type="entry name" value="TonB-dep_rcpt-like"/>
</dbReference>
<evidence type="ECO:0000256" key="6">
    <source>
        <dbReference type="ARBA" id="ARBA00023136"/>
    </source>
</evidence>
<dbReference type="PANTHER" id="PTHR30442:SF0">
    <property type="entry name" value="FE(3+) DICITRATE TRANSPORT PROTEIN FECA"/>
    <property type="match status" value="1"/>
</dbReference>
<organism evidence="13 14">
    <name type="scientific">Candidatus Methylobacter titanis</name>
    <dbReference type="NCBI Taxonomy" id="3053457"/>
    <lineage>
        <taxon>Bacteria</taxon>
        <taxon>Pseudomonadati</taxon>
        <taxon>Pseudomonadota</taxon>
        <taxon>Gammaproteobacteria</taxon>
        <taxon>Methylococcales</taxon>
        <taxon>Methylococcaceae</taxon>
        <taxon>Methylobacter</taxon>
    </lineage>
</organism>
<comment type="similarity">
    <text evidence="8 9">Belongs to the TonB-dependent receptor family.</text>
</comment>
<dbReference type="InterPro" id="IPR037066">
    <property type="entry name" value="Plug_dom_sf"/>
</dbReference>
<feature type="signal peptide" evidence="10">
    <location>
        <begin position="1"/>
        <end position="40"/>
    </location>
</feature>
<evidence type="ECO:0000259" key="12">
    <source>
        <dbReference type="Pfam" id="PF07715"/>
    </source>
</evidence>
<dbReference type="InterPro" id="IPR012910">
    <property type="entry name" value="Plug_dom"/>
</dbReference>
<evidence type="ECO:0000256" key="9">
    <source>
        <dbReference type="RuleBase" id="RU003357"/>
    </source>
</evidence>
<dbReference type="Proteomes" id="UP001160519">
    <property type="component" value="Unassembled WGS sequence"/>
</dbReference>
<feature type="chain" id="PRO_5041394681" evidence="10">
    <location>
        <begin position="41"/>
        <end position="740"/>
    </location>
</feature>
<dbReference type="InterPro" id="IPR000531">
    <property type="entry name" value="Beta-barrel_TonB"/>
</dbReference>
<evidence type="ECO:0000256" key="7">
    <source>
        <dbReference type="ARBA" id="ARBA00023237"/>
    </source>
</evidence>